<dbReference type="EMBL" id="BART01022428">
    <property type="protein sequence ID" value="GAG96243.1"/>
    <property type="molecule type" value="Genomic_DNA"/>
</dbReference>
<dbReference type="Pfam" id="PF02618">
    <property type="entry name" value="YceG"/>
    <property type="match status" value="1"/>
</dbReference>
<dbReference type="InterPro" id="IPR003770">
    <property type="entry name" value="MLTG-like"/>
</dbReference>
<evidence type="ECO:0000256" key="4">
    <source>
        <dbReference type="ARBA" id="ARBA00023136"/>
    </source>
</evidence>
<keyword evidence="5" id="KW-0456">Lyase</keyword>
<feature type="non-terminal residue" evidence="8">
    <location>
        <position position="257"/>
    </location>
</feature>
<evidence type="ECO:0000256" key="2">
    <source>
        <dbReference type="ARBA" id="ARBA00022692"/>
    </source>
</evidence>
<accession>X1CJ20</accession>
<organism evidence="8">
    <name type="scientific">marine sediment metagenome</name>
    <dbReference type="NCBI Taxonomy" id="412755"/>
    <lineage>
        <taxon>unclassified sequences</taxon>
        <taxon>metagenomes</taxon>
        <taxon>ecological metagenomes</taxon>
    </lineage>
</organism>
<dbReference type="Gene3D" id="3.30.1490.480">
    <property type="entry name" value="Endolytic murein transglycosylase"/>
    <property type="match status" value="1"/>
</dbReference>
<feature type="transmembrane region" description="Helical" evidence="7">
    <location>
        <begin position="7"/>
        <end position="27"/>
    </location>
</feature>
<dbReference type="NCBIfam" id="TIGR00247">
    <property type="entry name" value="endolytic transglycosylase MltG"/>
    <property type="match status" value="1"/>
</dbReference>
<dbReference type="AlphaFoldDB" id="X1CJ20"/>
<evidence type="ECO:0000313" key="8">
    <source>
        <dbReference type="EMBL" id="GAG96243.1"/>
    </source>
</evidence>
<keyword evidence="3 7" id="KW-1133">Transmembrane helix</keyword>
<evidence type="ECO:0008006" key="9">
    <source>
        <dbReference type="Google" id="ProtNLM"/>
    </source>
</evidence>
<name>X1CJ20_9ZZZZ</name>
<protein>
    <recommendedName>
        <fullName evidence="9">Endolytic transglycosylase MltG</fullName>
    </recommendedName>
</protein>
<proteinExistence type="predicted"/>
<evidence type="ECO:0000256" key="7">
    <source>
        <dbReference type="SAM" id="Phobius"/>
    </source>
</evidence>
<evidence type="ECO:0000256" key="6">
    <source>
        <dbReference type="ARBA" id="ARBA00023316"/>
    </source>
</evidence>
<dbReference type="GO" id="GO:0016829">
    <property type="term" value="F:lyase activity"/>
    <property type="evidence" value="ECO:0007669"/>
    <property type="project" value="UniProtKB-KW"/>
</dbReference>
<evidence type="ECO:0000256" key="3">
    <source>
        <dbReference type="ARBA" id="ARBA00022989"/>
    </source>
</evidence>
<evidence type="ECO:0000256" key="1">
    <source>
        <dbReference type="ARBA" id="ARBA00022475"/>
    </source>
</evidence>
<keyword evidence="2 7" id="KW-0812">Transmembrane</keyword>
<comment type="caution">
    <text evidence="8">The sequence shown here is derived from an EMBL/GenBank/DDBJ whole genome shotgun (WGS) entry which is preliminary data.</text>
</comment>
<dbReference type="PANTHER" id="PTHR30518:SF2">
    <property type="entry name" value="ENDOLYTIC MUREIN TRANSGLYCOSYLASE"/>
    <property type="match status" value="1"/>
</dbReference>
<keyword evidence="6" id="KW-0961">Cell wall biogenesis/degradation</keyword>
<evidence type="ECO:0000256" key="5">
    <source>
        <dbReference type="ARBA" id="ARBA00023239"/>
    </source>
</evidence>
<gene>
    <name evidence="8" type="ORF">S01H4_41055</name>
</gene>
<reference evidence="8" key="1">
    <citation type="journal article" date="2014" name="Front. Microbiol.">
        <title>High frequency of phylogenetically diverse reductive dehalogenase-homologous genes in deep subseafloor sedimentary metagenomes.</title>
        <authorList>
            <person name="Kawai M."/>
            <person name="Futagami T."/>
            <person name="Toyoda A."/>
            <person name="Takaki Y."/>
            <person name="Nishi S."/>
            <person name="Hori S."/>
            <person name="Arai W."/>
            <person name="Tsubouchi T."/>
            <person name="Morono Y."/>
            <person name="Uchiyama I."/>
            <person name="Ito T."/>
            <person name="Fujiyama A."/>
            <person name="Inagaki F."/>
            <person name="Takami H."/>
        </authorList>
    </citation>
    <scope>NUCLEOTIDE SEQUENCE</scope>
    <source>
        <strain evidence="8">Expedition CK06-06</strain>
    </source>
</reference>
<dbReference type="GO" id="GO:0071555">
    <property type="term" value="P:cell wall organization"/>
    <property type="evidence" value="ECO:0007669"/>
    <property type="project" value="UniProtKB-KW"/>
</dbReference>
<dbReference type="PANTHER" id="PTHR30518">
    <property type="entry name" value="ENDOLYTIC MUREIN TRANSGLYCOSYLASE"/>
    <property type="match status" value="1"/>
</dbReference>
<keyword evidence="4 7" id="KW-0472">Membrane</keyword>
<sequence>MKEFKKFILVVFVIILILLVFLESYILKNFFGVLFIPHDGMGNIELAIEEGMSIDKIANILEEKKVIKNARLFKYYVKYTKKSTEIKSGKYIFDINSSYAVVLDKLIQGPPQPETFTLVIPEGFTLEQIANRVEETSLISKRNFICEAIPKEFNYNFLEDAESLEGFLFPKTYTFLKETSAHNLIDTLLKQFETETKDLDFSLAKQNGINIKDIITIASLIEREVYIAEERGLVSAVIYNRLEIDMPLAIDATLRYA</sequence>
<keyword evidence="1" id="KW-1003">Cell membrane</keyword>